<dbReference type="AlphaFoldDB" id="A8MHU7"/>
<proteinExistence type="predicted"/>
<evidence type="ECO:0000313" key="6">
    <source>
        <dbReference type="EMBL" id="ABW19379.1"/>
    </source>
</evidence>
<organism evidence="6 7">
    <name type="scientific">Alkaliphilus oremlandii (strain OhILAs)</name>
    <name type="common">Clostridium oremlandii (strain OhILAs)</name>
    <dbReference type="NCBI Taxonomy" id="350688"/>
    <lineage>
        <taxon>Bacteria</taxon>
        <taxon>Bacillati</taxon>
        <taxon>Bacillota</taxon>
        <taxon>Clostridia</taxon>
        <taxon>Peptostreptococcales</taxon>
        <taxon>Natronincolaceae</taxon>
        <taxon>Alkaliphilus</taxon>
    </lineage>
</organism>
<feature type="domain" description="RsdA/BaiN/AoA(So)-like insert" evidence="5">
    <location>
        <begin position="218"/>
        <end position="380"/>
    </location>
</feature>
<keyword evidence="3" id="KW-0274">FAD</keyword>
<keyword evidence="2" id="KW-0285">Flavoprotein</keyword>
<dbReference type="PANTHER" id="PTHR42887:SF2">
    <property type="entry name" value="OS12G0638800 PROTEIN"/>
    <property type="match status" value="1"/>
</dbReference>
<keyword evidence="7" id="KW-1185">Reference proteome</keyword>
<comment type="cofactor">
    <cofactor evidence="1">
        <name>FAD</name>
        <dbReference type="ChEBI" id="CHEBI:57692"/>
    </cofactor>
</comment>
<dbReference type="eggNOG" id="COG2081">
    <property type="taxonomic scope" value="Bacteria"/>
</dbReference>
<dbReference type="SUPFAM" id="SSF51905">
    <property type="entry name" value="FAD/NAD(P)-binding domain"/>
    <property type="match status" value="1"/>
</dbReference>
<dbReference type="STRING" id="350688.Clos_1839"/>
<dbReference type="Pfam" id="PF22780">
    <property type="entry name" value="HI0933_like_1st"/>
    <property type="match status" value="1"/>
</dbReference>
<name>A8MHU7_ALKOO</name>
<dbReference type="SUPFAM" id="SSF160996">
    <property type="entry name" value="HI0933 insert domain-like"/>
    <property type="match status" value="1"/>
</dbReference>
<dbReference type="HOGENOM" id="CLU_025174_3_1_9"/>
<evidence type="ECO:0000256" key="2">
    <source>
        <dbReference type="ARBA" id="ARBA00022630"/>
    </source>
</evidence>
<dbReference type="Gene3D" id="2.40.30.10">
    <property type="entry name" value="Translation factors"/>
    <property type="match status" value="1"/>
</dbReference>
<dbReference type="PRINTS" id="PR00411">
    <property type="entry name" value="PNDRDTASEI"/>
</dbReference>
<dbReference type="EMBL" id="CP000853">
    <property type="protein sequence ID" value="ABW19379.1"/>
    <property type="molecule type" value="Genomic_DNA"/>
</dbReference>
<dbReference type="InterPro" id="IPR055178">
    <property type="entry name" value="RsdA/BaiN/AoA(So)-like_dom"/>
</dbReference>
<protein>
    <submittedName>
        <fullName evidence="6">HI0933 family protein</fullName>
    </submittedName>
</protein>
<dbReference type="InterPro" id="IPR004792">
    <property type="entry name" value="BaiN-like"/>
</dbReference>
<dbReference type="NCBIfam" id="TIGR00275">
    <property type="entry name" value="aminoacetone oxidase family FAD-binding enzyme"/>
    <property type="match status" value="1"/>
</dbReference>
<evidence type="ECO:0000259" key="4">
    <source>
        <dbReference type="Pfam" id="PF03486"/>
    </source>
</evidence>
<feature type="domain" description="RsdA/BaiN/AoA(So)-like Rossmann fold-like" evidence="4">
    <location>
        <begin position="29"/>
        <end position="433"/>
    </location>
</feature>
<evidence type="ECO:0000313" key="7">
    <source>
        <dbReference type="Proteomes" id="UP000000269"/>
    </source>
</evidence>
<dbReference type="Gene3D" id="1.10.8.260">
    <property type="entry name" value="HI0933 insert domain-like"/>
    <property type="match status" value="1"/>
</dbReference>
<evidence type="ECO:0000256" key="1">
    <source>
        <dbReference type="ARBA" id="ARBA00001974"/>
    </source>
</evidence>
<dbReference type="Proteomes" id="UP000000269">
    <property type="component" value="Chromosome"/>
</dbReference>
<dbReference type="Gene3D" id="3.50.50.60">
    <property type="entry name" value="FAD/NAD(P)-binding domain"/>
    <property type="match status" value="1"/>
</dbReference>
<dbReference type="InterPro" id="IPR057661">
    <property type="entry name" value="RsdA/BaiN/AoA(So)_Rossmann"/>
</dbReference>
<sequence>MILYIMSKNKNIAVENDATAKGVIAMLREIAIIGGGAAGMMAAIVAARNGANVVIYEKMNRVGKKILATGNGRCNLTNINLSHQNIGCLHSTNRDLVRNILKQFTVENTIDFFEILGIAHKVEAGGKVFPMSDQASSVLDVLRYEIDKLGISVLCDCEIQSVKKIKDQFLLKDQNGVEYRADRVIMVTGGMSSPSLGSNGSGYGLAKSLGHKVVKPFPALVQLKLESPFLKVIKGIKFDGEASILVDREALRKEEGEILFTEYGISGPPILQLSRSAVEALEYKKKPQLKIDMFPSHTHDELVALISLRLSYQYDRPLDFSFIGLINKRMIPIILKEAGIHHLDKLCSEVSNKEIRNIVKILKDWEFSITGSQTWANSQVTAGGIDVSSICPETLESKLVKGLFFAGEILDVDGDCGGYNLQWAWSSGYVVGNEATIK</sequence>
<evidence type="ECO:0000256" key="3">
    <source>
        <dbReference type="ARBA" id="ARBA00022827"/>
    </source>
</evidence>
<reference evidence="7" key="1">
    <citation type="submission" date="2007-10" db="EMBL/GenBank/DDBJ databases">
        <title>Complete genome of Alkaliphilus oremlandii OhILAs.</title>
        <authorList>
            <person name="Copeland A."/>
            <person name="Lucas S."/>
            <person name="Lapidus A."/>
            <person name="Barry K."/>
            <person name="Detter J.C."/>
            <person name="Glavina del Rio T."/>
            <person name="Hammon N."/>
            <person name="Israni S."/>
            <person name="Dalin E."/>
            <person name="Tice H."/>
            <person name="Pitluck S."/>
            <person name="Chain P."/>
            <person name="Malfatti S."/>
            <person name="Shin M."/>
            <person name="Vergez L."/>
            <person name="Schmutz J."/>
            <person name="Larimer F."/>
            <person name="Land M."/>
            <person name="Hauser L."/>
            <person name="Kyrpides N."/>
            <person name="Mikhailova N."/>
            <person name="Stolz J.F."/>
            <person name="Dawson A."/>
            <person name="Fisher E."/>
            <person name="Crable B."/>
            <person name="Perera E."/>
            <person name="Lisak J."/>
            <person name="Ranganathan M."/>
            <person name="Basu P."/>
            <person name="Richardson P."/>
        </authorList>
    </citation>
    <scope>NUCLEOTIDE SEQUENCE [LARGE SCALE GENOMIC DNA]</scope>
    <source>
        <strain evidence="7">OhILAs</strain>
    </source>
</reference>
<dbReference type="InterPro" id="IPR023166">
    <property type="entry name" value="BaiN-like_dom_sf"/>
</dbReference>
<dbReference type="PANTHER" id="PTHR42887">
    <property type="entry name" value="OS12G0638800 PROTEIN"/>
    <property type="match status" value="1"/>
</dbReference>
<accession>A8MHU7</accession>
<gene>
    <name evidence="6" type="ordered locus">Clos_1839</name>
</gene>
<dbReference type="KEGG" id="aoe:Clos_1839"/>
<dbReference type="InterPro" id="IPR036188">
    <property type="entry name" value="FAD/NAD-bd_sf"/>
</dbReference>
<evidence type="ECO:0000259" key="5">
    <source>
        <dbReference type="Pfam" id="PF22780"/>
    </source>
</evidence>
<dbReference type="Pfam" id="PF03486">
    <property type="entry name" value="HI0933_like"/>
    <property type="match status" value="1"/>
</dbReference>